<dbReference type="GO" id="GO:0016788">
    <property type="term" value="F:hydrolase activity, acting on ester bonds"/>
    <property type="evidence" value="ECO:0007669"/>
    <property type="project" value="InterPro"/>
</dbReference>
<feature type="chain" id="PRO_5017998106" evidence="7">
    <location>
        <begin position="23"/>
        <end position="274"/>
    </location>
</feature>
<organism evidence="8 9">
    <name type="scientific">Montanilutibacter psychrotolerans</name>
    <dbReference type="NCBI Taxonomy" id="1327343"/>
    <lineage>
        <taxon>Bacteria</taxon>
        <taxon>Pseudomonadati</taxon>
        <taxon>Pseudomonadota</taxon>
        <taxon>Gammaproteobacteria</taxon>
        <taxon>Lysobacterales</taxon>
        <taxon>Lysobacteraceae</taxon>
        <taxon>Montanilutibacter</taxon>
    </lineage>
</organism>
<evidence type="ECO:0000256" key="1">
    <source>
        <dbReference type="ARBA" id="ARBA00022722"/>
    </source>
</evidence>
<dbReference type="RefSeq" id="WP_123086627.1">
    <property type="nucleotide sequence ID" value="NZ_RIBS01000001.1"/>
</dbReference>
<dbReference type="GO" id="GO:0004519">
    <property type="term" value="F:endonuclease activity"/>
    <property type="evidence" value="ECO:0007669"/>
    <property type="project" value="UniProtKB-KW"/>
</dbReference>
<dbReference type="InterPro" id="IPR003154">
    <property type="entry name" value="S1/P1nuclease"/>
</dbReference>
<dbReference type="Proteomes" id="UP000267049">
    <property type="component" value="Unassembled WGS sequence"/>
</dbReference>
<dbReference type="Pfam" id="PF02265">
    <property type="entry name" value="S1-P1_nuclease"/>
    <property type="match status" value="1"/>
</dbReference>
<protein>
    <submittedName>
        <fullName evidence="8">Endonuclease</fullName>
    </submittedName>
</protein>
<dbReference type="AlphaFoldDB" id="A0A3M8T792"/>
<evidence type="ECO:0000313" key="8">
    <source>
        <dbReference type="EMBL" id="RNF86512.1"/>
    </source>
</evidence>
<dbReference type="PANTHER" id="PTHR33146">
    <property type="entry name" value="ENDONUCLEASE 4"/>
    <property type="match status" value="1"/>
</dbReference>
<reference evidence="8 9" key="1">
    <citation type="submission" date="2018-11" db="EMBL/GenBank/DDBJ databases">
        <title>Lysobacter cryohumiis sp. nov., isolated from soil in the Tianshan Mountains, Xinjiang, China.</title>
        <authorList>
            <person name="Luo Y."/>
            <person name="Sheng H."/>
        </authorList>
    </citation>
    <scope>NUCLEOTIDE SEQUENCE [LARGE SCALE GENOMIC DNA]</scope>
    <source>
        <strain evidence="8 9">ZS60</strain>
    </source>
</reference>
<keyword evidence="1" id="KW-0540">Nuclease</keyword>
<evidence type="ECO:0000256" key="4">
    <source>
        <dbReference type="ARBA" id="ARBA00022801"/>
    </source>
</evidence>
<accession>A0A3M8T792</accession>
<keyword evidence="6" id="KW-0325">Glycoprotein</keyword>
<dbReference type="OrthoDB" id="267579at2"/>
<dbReference type="Gene3D" id="1.10.575.10">
    <property type="entry name" value="P1 Nuclease"/>
    <property type="match status" value="1"/>
</dbReference>
<dbReference type="InterPro" id="IPR008947">
    <property type="entry name" value="PLipase_C/P1_nuclease_dom_sf"/>
</dbReference>
<dbReference type="GO" id="GO:0006308">
    <property type="term" value="P:DNA catabolic process"/>
    <property type="evidence" value="ECO:0007669"/>
    <property type="project" value="InterPro"/>
</dbReference>
<evidence type="ECO:0000256" key="3">
    <source>
        <dbReference type="ARBA" id="ARBA00022759"/>
    </source>
</evidence>
<keyword evidence="4" id="KW-0378">Hydrolase</keyword>
<dbReference type="SUPFAM" id="SSF48537">
    <property type="entry name" value="Phospholipase C/P1 nuclease"/>
    <property type="match status" value="1"/>
</dbReference>
<sequence>MSATLHLAAAALLLTAAVPALAWGKLGHRLVADLAAQDLRPAARAEVAALLAGEPEPTLAGVASWADELRDNNPQLGRTSSRWHYINLGEHACRYDAAQACRNGDCVVEAIRRQLAILADHARSRDDRRQALKFVVHFVGDIHQPLHAGNASDKGGNEVQVSLPDGTGSNLHSLWDSGMLKASGLDEPAYLRRLDALPLAVAVTRTPLTPDTAGWAEASCRIAAQPGLYPPRAKLSADYMGTWRPVAEEQMRRAGSRLAELLNAALTGPASRRR</sequence>
<evidence type="ECO:0000256" key="2">
    <source>
        <dbReference type="ARBA" id="ARBA00022723"/>
    </source>
</evidence>
<feature type="signal peptide" evidence="7">
    <location>
        <begin position="1"/>
        <end position="22"/>
    </location>
</feature>
<dbReference type="EMBL" id="RIBS01000001">
    <property type="protein sequence ID" value="RNF86512.1"/>
    <property type="molecule type" value="Genomic_DNA"/>
</dbReference>
<evidence type="ECO:0000313" key="9">
    <source>
        <dbReference type="Proteomes" id="UP000267049"/>
    </source>
</evidence>
<dbReference type="PANTHER" id="PTHR33146:SF26">
    <property type="entry name" value="ENDONUCLEASE 4"/>
    <property type="match status" value="1"/>
</dbReference>
<dbReference type="CDD" id="cd11010">
    <property type="entry name" value="S1-P1_nuclease"/>
    <property type="match status" value="1"/>
</dbReference>
<dbReference type="GO" id="GO:0046872">
    <property type="term" value="F:metal ion binding"/>
    <property type="evidence" value="ECO:0007669"/>
    <property type="project" value="UniProtKB-KW"/>
</dbReference>
<keyword evidence="3 8" id="KW-0255">Endonuclease</keyword>
<evidence type="ECO:0000256" key="7">
    <source>
        <dbReference type="SAM" id="SignalP"/>
    </source>
</evidence>
<proteinExistence type="predicted"/>
<evidence type="ECO:0000256" key="6">
    <source>
        <dbReference type="ARBA" id="ARBA00023180"/>
    </source>
</evidence>
<keyword evidence="7" id="KW-0732">Signal</keyword>
<keyword evidence="5" id="KW-1015">Disulfide bond</keyword>
<comment type="caution">
    <text evidence="8">The sequence shown here is derived from an EMBL/GenBank/DDBJ whole genome shotgun (WGS) entry which is preliminary data.</text>
</comment>
<dbReference type="GO" id="GO:0003676">
    <property type="term" value="F:nucleic acid binding"/>
    <property type="evidence" value="ECO:0007669"/>
    <property type="project" value="InterPro"/>
</dbReference>
<keyword evidence="9" id="KW-1185">Reference proteome</keyword>
<gene>
    <name evidence="8" type="ORF">EER27_00315</name>
</gene>
<name>A0A3M8T792_9GAMM</name>
<evidence type="ECO:0000256" key="5">
    <source>
        <dbReference type="ARBA" id="ARBA00023157"/>
    </source>
</evidence>
<keyword evidence="2" id="KW-0479">Metal-binding</keyword>